<comment type="caution">
    <text evidence="4">The sequence shown here is derived from an EMBL/GenBank/DDBJ whole genome shotgun (WGS) entry which is preliminary data.</text>
</comment>
<reference evidence="4" key="1">
    <citation type="submission" date="2021-02" db="EMBL/GenBank/DDBJ databases">
        <authorList>
            <person name="Dougan E. K."/>
            <person name="Rhodes N."/>
            <person name="Thang M."/>
            <person name="Chan C."/>
        </authorList>
    </citation>
    <scope>NUCLEOTIDE SEQUENCE</scope>
</reference>
<dbReference type="AlphaFoldDB" id="A0A812SMP4"/>
<accession>A0A812SMP4</accession>
<feature type="compositionally biased region" description="Polar residues" evidence="1">
    <location>
        <begin position="95"/>
        <end position="105"/>
    </location>
</feature>
<feature type="region of interest" description="Disordered" evidence="1">
    <location>
        <begin position="19"/>
        <end position="72"/>
    </location>
</feature>
<proteinExistence type="predicted"/>
<dbReference type="SMART" id="SM00233">
    <property type="entry name" value="PH"/>
    <property type="match status" value="1"/>
</dbReference>
<feature type="transmembrane region" description="Helical" evidence="2">
    <location>
        <begin position="733"/>
        <end position="755"/>
    </location>
</feature>
<keyword evidence="2" id="KW-1133">Transmembrane helix</keyword>
<evidence type="ECO:0000256" key="1">
    <source>
        <dbReference type="SAM" id="MobiDB-lite"/>
    </source>
</evidence>
<keyword evidence="2" id="KW-0812">Transmembrane</keyword>
<keyword evidence="5" id="KW-1185">Reference proteome</keyword>
<evidence type="ECO:0000256" key="2">
    <source>
        <dbReference type="SAM" id="Phobius"/>
    </source>
</evidence>
<dbReference type="Proteomes" id="UP000604046">
    <property type="component" value="Unassembled WGS sequence"/>
</dbReference>
<sequence length="924" mass="104260">MLDWLDAGPLDYGSLTGAFAPWARGTGSDAQVSDDRSPTSDSDTDGSPAPEEAAKKAAAQAPAAGPGQEVRQRRRLLPEWLKRTAPSEEEEALSATPQTCTSTDGSEVHISGPLIRVKGWWRKGPRFDQRFAEIRTGEHSQIELTWSRMEKGLKRIPLQGVAVESFALDGLFGFRLFPLPQDGEPVDLATKTAAERDLWTKAITMAAAQRPLDGPVAGTLKVTLLEAAVRQETTWRRQSLAPGPPLFCVVACNGMASRTLPRRPQQLSPSGDGLTLQGDELEFPLEDDDPDSLIQVEAWSSDGRSRGTLRGRVDVPLYCAGRNCMRELQLPVRDLHRPRGEGSQVGSVRLEVGFYQDLGGLLLPRPSKQASTAWPVGGDKGLREQLRELEAFMQQFEVFSSRFGNHCDTSRSLSMEYRLIIQWDNPLLTLLCLIALTIQIGFYHEYILPVVVFLVLGVVLWYHPLLQSSWSWLEQLLWEESCFRRSRAQPRSSRTCSVSSLEGAKQPPSECPAEDAAAEVKERYENERRLVLGRFTSRRLRLWDPPPWSDAAGRRVDPPKPFEDGVQYSWRVEVNGYTDSDGWRYARNFGRGSQWRNAFQPQMFVRRRCYVGRPLNAESVKPREASTALPGCVETETGVKAAKALIPRSSLSSLSFSQLAPKTSSPRVAEVAGTPAFPVQEESRESNEAAKGMEFGIARTPFHDMFQQYLLRWAFLQRQIEYWMDWYERRKNLLLGATLPTQNFALLFVFLLLVAACWLPTRWLCLSAIYAIFWDGLAIGRLMRENRVIFLASLKDHALAEWLDTDESKTRAASWTLRTSLDELVDEGIQHLKLRDWIRQEFYAGRPMLPLRLIQRCRTLRDLASHVTFTSDNFAKKRQRARVWYRSTLRNLLDHVPSDITKFQPFTCQGLGDGASAQRNAACD</sequence>
<dbReference type="OrthoDB" id="446377at2759"/>
<evidence type="ECO:0000259" key="3">
    <source>
        <dbReference type="SMART" id="SM00233"/>
    </source>
</evidence>
<evidence type="ECO:0000313" key="4">
    <source>
        <dbReference type="EMBL" id="CAE7491144.1"/>
    </source>
</evidence>
<name>A0A812SMP4_9DINO</name>
<feature type="transmembrane region" description="Helical" evidence="2">
    <location>
        <begin position="761"/>
        <end position="780"/>
    </location>
</feature>
<feature type="domain" description="PH" evidence="3">
    <location>
        <begin position="108"/>
        <end position="210"/>
    </location>
</feature>
<dbReference type="InterPro" id="IPR001849">
    <property type="entry name" value="PH_domain"/>
</dbReference>
<dbReference type="EMBL" id="CAJNDS010002476">
    <property type="protein sequence ID" value="CAE7491144.1"/>
    <property type="molecule type" value="Genomic_DNA"/>
</dbReference>
<feature type="transmembrane region" description="Helical" evidence="2">
    <location>
        <begin position="446"/>
        <end position="466"/>
    </location>
</feature>
<gene>
    <name evidence="4" type="primary">gms1</name>
    <name evidence="4" type="ORF">SNAT2548_LOCUS27536</name>
</gene>
<evidence type="ECO:0000313" key="5">
    <source>
        <dbReference type="Proteomes" id="UP000604046"/>
    </source>
</evidence>
<organism evidence="4 5">
    <name type="scientific">Symbiodinium natans</name>
    <dbReference type="NCBI Taxonomy" id="878477"/>
    <lineage>
        <taxon>Eukaryota</taxon>
        <taxon>Sar</taxon>
        <taxon>Alveolata</taxon>
        <taxon>Dinophyceae</taxon>
        <taxon>Suessiales</taxon>
        <taxon>Symbiodiniaceae</taxon>
        <taxon>Symbiodinium</taxon>
    </lineage>
</organism>
<protein>
    <submittedName>
        <fullName evidence="4">Gms1 protein</fullName>
    </submittedName>
</protein>
<feature type="compositionally biased region" description="Low complexity" evidence="1">
    <location>
        <begin position="39"/>
        <end position="68"/>
    </location>
</feature>
<feature type="region of interest" description="Disordered" evidence="1">
    <location>
        <begin position="84"/>
        <end position="107"/>
    </location>
</feature>
<keyword evidence="2" id="KW-0472">Membrane</keyword>